<gene>
    <name evidence="1" type="ORF">FPZ41_45340</name>
</gene>
<feature type="non-terminal residue" evidence="1">
    <location>
        <position position="69"/>
    </location>
</feature>
<reference evidence="1 2" key="1">
    <citation type="submission" date="2019-09" db="EMBL/GenBank/DDBJ databases">
        <authorList>
            <person name="Duangmal K."/>
            <person name="Teo W.F.A."/>
            <person name="Lipun K."/>
        </authorList>
    </citation>
    <scope>NUCLEOTIDE SEQUENCE [LARGE SCALE GENOMIC DNA]</scope>
    <source>
        <strain evidence="1 2">K1PN6</strain>
    </source>
</reference>
<name>A0A5N8X7J3_9ACTN</name>
<dbReference type="RefSeq" id="WP_152870623.1">
    <property type="nucleotide sequence ID" value="NZ_VMNX01000426.1"/>
</dbReference>
<evidence type="ECO:0000313" key="2">
    <source>
        <dbReference type="Proteomes" id="UP000373149"/>
    </source>
</evidence>
<comment type="caution">
    <text evidence="1">The sequence shown here is derived from an EMBL/GenBank/DDBJ whole genome shotgun (WGS) entry which is preliminary data.</text>
</comment>
<protein>
    <submittedName>
        <fullName evidence="1">Uncharacterized protein</fullName>
    </submittedName>
</protein>
<keyword evidence="2" id="KW-1185">Reference proteome</keyword>
<accession>A0A5N8X7J3</accession>
<proteinExistence type="predicted"/>
<evidence type="ECO:0000313" key="1">
    <source>
        <dbReference type="EMBL" id="MPY55382.1"/>
    </source>
</evidence>
<dbReference type="AlphaFoldDB" id="A0A5N8X7J3"/>
<organism evidence="1 2">
    <name type="scientific">Streptomyces acidicola</name>
    <dbReference type="NCBI Taxonomy" id="2596892"/>
    <lineage>
        <taxon>Bacteria</taxon>
        <taxon>Bacillati</taxon>
        <taxon>Actinomycetota</taxon>
        <taxon>Actinomycetes</taxon>
        <taxon>Kitasatosporales</taxon>
        <taxon>Streptomycetaceae</taxon>
        <taxon>Streptomyces</taxon>
    </lineage>
</organism>
<dbReference type="Proteomes" id="UP000373149">
    <property type="component" value="Unassembled WGS sequence"/>
</dbReference>
<sequence>MPARKGPLTAMQIRLTVVDPLGPSSEPRGRATACDVLVTAPSGTALAAVASGLASAVGGDGGASQSDRG</sequence>
<dbReference type="EMBL" id="VMNX01000426">
    <property type="protein sequence ID" value="MPY55382.1"/>
    <property type="molecule type" value="Genomic_DNA"/>
</dbReference>